<sequence>MRAQVATMFRRRPAVAKWPLRALFASAESFLEREREALPLWWVVAFGVGVALWLVLPGPDSWRAVLLVSAGTAVASRLLHGRVAHVLLSASLAVALGLGLVWLRSGMVEAPRIARPAITTFDATVMAVDPLVARNSIRLLVRPADPSLPPLLRINVREQDAPTRGLGPGARVRVKTRLAPPMPMPLPGAHDYARDAWFAGIGGTGKALGAVELLEPATGGGLDALRDRLDRHIRSQLGASEGGIATALVTGDQGALPDADANAMRRSGLAHLLSVSGLHIAAAIGAAFLLTLRLLALSERLALRVNLVLAASGAGALAGVGYTLLTGMQVPTVRSCIAAVLVLIGIALGREAISMRLIAAAALAVLLVRPEALYGASFQLSFAAVTTLVALYSWPWFKRVSEPREDGMVGRVGRNLTTMVVTGLAIEVALLPFALYHFHKAGLYGVAANLVAIPLTTFAIMPLEAAALLLDLLGLGGPMWAATGWSVGLLLKLAHAAASAPGSVALLPAMPAWAFGAMVGGGLWLCLWSGRFRLAGFAPILLGAAAAALAPRPDLLVTGDGRHLAIIGEDGTPYVLRERAGDFVRDMLGESAGFDGELPALDDAPGSNCSRDSCVASVERGGRTWRLLAIRSSQRLDWAELTAACSVADIVVADRRLPRACQPRALKLDGPALARLGGVAIRLDDEPIVDSVAGRIAGHPWAIRPR</sequence>
<feature type="transmembrane region" description="Helical" evidence="6">
    <location>
        <begin position="503"/>
        <end position="527"/>
    </location>
</feature>
<accession>A0ABT3JEJ6</accession>
<dbReference type="InterPro" id="IPR052159">
    <property type="entry name" value="Competence_DNA_uptake"/>
</dbReference>
<dbReference type="PANTHER" id="PTHR30619:SF1">
    <property type="entry name" value="RECOMBINATION PROTEIN 2"/>
    <property type="match status" value="1"/>
</dbReference>
<evidence type="ECO:0000256" key="2">
    <source>
        <dbReference type="ARBA" id="ARBA00022475"/>
    </source>
</evidence>
<evidence type="ECO:0000256" key="5">
    <source>
        <dbReference type="ARBA" id="ARBA00023136"/>
    </source>
</evidence>
<feature type="transmembrane region" description="Helical" evidence="6">
    <location>
        <begin position="534"/>
        <end position="550"/>
    </location>
</feature>
<evidence type="ECO:0000259" key="8">
    <source>
        <dbReference type="Pfam" id="PF13567"/>
    </source>
</evidence>
<comment type="caution">
    <text evidence="9">The sequence shown here is derived from an EMBL/GenBank/DDBJ whole genome shotgun (WGS) entry which is preliminary data.</text>
</comment>
<evidence type="ECO:0000313" key="9">
    <source>
        <dbReference type="EMBL" id="MCW3797344.1"/>
    </source>
</evidence>
<feature type="transmembrane region" description="Helical" evidence="6">
    <location>
        <begin position="468"/>
        <end position="491"/>
    </location>
</feature>
<dbReference type="NCBIfam" id="TIGR00360">
    <property type="entry name" value="ComEC_N-term"/>
    <property type="match status" value="1"/>
</dbReference>
<evidence type="ECO:0000256" key="6">
    <source>
        <dbReference type="SAM" id="Phobius"/>
    </source>
</evidence>
<feature type="transmembrane region" description="Helical" evidence="6">
    <location>
        <begin position="441"/>
        <end position="461"/>
    </location>
</feature>
<dbReference type="EMBL" id="JAPDOB010000001">
    <property type="protein sequence ID" value="MCW3797344.1"/>
    <property type="molecule type" value="Genomic_DNA"/>
</dbReference>
<feature type="transmembrane region" description="Helical" evidence="6">
    <location>
        <begin position="337"/>
        <end position="366"/>
    </location>
</feature>
<keyword evidence="5 6" id="KW-0472">Membrane</keyword>
<feature type="domain" description="DUF4131" evidence="8">
    <location>
        <begin position="41"/>
        <end position="209"/>
    </location>
</feature>
<feature type="transmembrane region" description="Helical" evidence="6">
    <location>
        <begin position="38"/>
        <end position="56"/>
    </location>
</feature>
<dbReference type="InterPro" id="IPR004477">
    <property type="entry name" value="ComEC_N"/>
</dbReference>
<gene>
    <name evidence="9" type="ORF">OMW55_05925</name>
</gene>
<feature type="transmembrane region" description="Helical" evidence="6">
    <location>
        <begin position="372"/>
        <end position="394"/>
    </location>
</feature>
<reference evidence="9 10" key="1">
    <citation type="submission" date="2022-10" db="EMBL/GenBank/DDBJ databases">
        <title>Sphingomonas sp.</title>
        <authorList>
            <person name="Jin C."/>
        </authorList>
    </citation>
    <scope>NUCLEOTIDE SEQUENCE [LARGE SCALE GENOMIC DNA]</scope>
    <source>
        <strain evidence="9 10">BN140010</strain>
    </source>
</reference>
<dbReference type="Pfam" id="PF03772">
    <property type="entry name" value="Competence"/>
    <property type="match status" value="1"/>
</dbReference>
<feature type="transmembrane region" description="Helical" evidence="6">
    <location>
        <begin position="83"/>
        <end position="103"/>
    </location>
</feature>
<dbReference type="PANTHER" id="PTHR30619">
    <property type="entry name" value="DNA INTERNALIZATION/COMPETENCE PROTEIN COMEC/REC2"/>
    <property type="match status" value="1"/>
</dbReference>
<feature type="transmembrane region" description="Helical" evidence="6">
    <location>
        <begin position="301"/>
        <end position="325"/>
    </location>
</feature>
<feature type="transmembrane region" description="Helical" evidence="6">
    <location>
        <begin position="272"/>
        <end position="295"/>
    </location>
</feature>
<dbReference type="InterPro" id="IPR025405">
    <property type="entry name" value="DUF4131"/>
</dbReference>
<organism evidence="9 10">
    <name type="scientific">Sphingomonas arvum</name>
    <dbReference type="NCBI Taxonomy" id="2992113"/>
    <lineage>
        <taxon>Bacteria</taxon>
        <taxon>Pseudomonadati</taxon>
        <taxon>Pseudomonadota</taxon>
        <taxon>Alphaproteobacteria</taxon>
        <taxon>Sphingomonadales</taxon>
        <taxon>Sphingomonadaceae</taxon>
        <taxon>Sphingomonas</taxon>
    </lineage>
</organism>
<dbReference type="RefSeq" id="WP_264881553.1">
    <property type="nucleotide sequence ID" value="NZ_JAPDOB010000001.1"/>
</dbReference>
<keyword evidence="2" id="KW-1003">Cell membrane</keyword>
<feature type="domain" description="ComEC/Rec2-related protein" evidence="7">
    <location>
        <begin position="248"/>
        <end position="531"/>
    </location>
</feature>
<evidence type="ECO:0000259" key="7">
    <source>
        <dbReference type="Pfam" id="PF03772"/>
    </source>
</evidence>
<protein>
    <submittedName>
        <fullName evidence="9">ComEC/Rec2 family competence protein</fullName>
    </submittedName>
</protein>
<evidence type="ECO:0000313" key="10">
    <source>
        <dbReference type="Proteomes" id="UP001526246"/>
    </source>
</evidence>
<evidence type="ECO:0000256" key="4">
    <source>
        <dbReference type="ARBA" id="ARBA00022989"/>
    </source>
</evidence>
<keyword evidence="3 6" id="KW-0812">Transmembrane</keyword>
<dbReference type="Proteomes" id="UP001526246">
    <property type="component" value="Unassembled WGS sequence"/>
</dbReference>
<evidence type="ECO:0000256" key="1">
    <source>
        <dbReference type="ARBA" id="ARBA00004651"/>
    </source>
</evidence>
<proteinExistence type="predicted"/>
<comment type="subcellular location">
    <subcellularLocation>
        <location evidence="1">Cell membrane</location>
        <topology evidence="1">Multi-pass membrane protein</topology>
    </subcellularLocation>
</comment>
<evidence type="ECO:0000256" key="3">
    <source>
        <dbReference type="ARBA" id="ARBA00022692"/>
    </source>
</evidence>
<keyword evidence="4 6" id="KW-1133">Transmembrane helix</keyword>
<keyword evidence="10" id="KW-1185">Reference proteome</keyword>
<feature type="transmembrane region" description="Helical" evidence="6">
    <location>
        <begin position="415"/>
        <end position="435"/>
    </location>
</feature>
<name>A0ABT3JEJ6_9SPHN</name>
<dbReference type="Pfam" id="PF13567">
    <property type="entry name" value="DUF4131"/>
    <property type="match status" value="1"/>
</dbReference>